<name>A0AAF0R6M1_SOLVR</name>
<sequence length="74" mass="8358">PQRAIRQSKSGLPTHSTSHPLTSFIAFSPWHSASSRFVTLGDLSWLRGTTRRSADYFFSSLAWFFPSRLGTLEL</sequence>
<dbReference type="AlphaFoldDB" id="A0AAF0R6M1"/>
<reference evidence="1" key="1">
    <citation type="submission" date="2023-08" db="EMBL/GenBank/DDBJ databases">
        <title>A de novo genome assembly of Solanum verrucosum Schlechtendal, a Mexican diploid species geographically isolated from the other diploid A-genome species in potato relatives.</title>
        <authorList>
            <person name="Hosaka K."/>
        </authorList>
    </citation>
    <scope>NUCLEOTIDE SEQUENCE</scope>
    <source>
        <tissue evidence="1">Young leaves</tissue>
    </source>
</reference>
<accession>A0AAF0R6M1</accession>
<dbReference type="EMBL" id="CP133617">
    <property type="protein sequence ID" value="WMV32494.1"/>
    <property type="molecule type" value="Genomic_DNA"/>
</dbReference>
<organism evidence="1 2">
    <name type="scientific">Solanum verrucosum</name>
    <dbReference type="NCBI Taxonomy" id="315347"/>
    <lineage>
        <taxon>Eukaryota</taxon>
        <taxon>Viridiplantae</taxon>
        <taxon>Streptophyta</taxon>
        <taxon>Embryophyta</taxon>
        <taxon>Tracheophyta</taxon>
        <taxon>Spermatophyta</taxon>
        <taxon>Magnoliopsida</taxon>
        <taxon>eudicotyledons</taxon>
        <taxon>Gunneridae</taxon>
        <taxon>Pentapetalae</taxon>
        <taxon>asterids</taxon>
        <taxon>lamiids</taxon>
        <taxon>Solanales</taxon>
        <taxon>Solanaceae</taxon>
        <taxon>Solanoideae</taxon>
        <taxon>Solaneae</taxon>
        <taxon>Solanum</taxon>
    </lineage>
</organism>
<proteinExistence type="predicted"/>
<protein>
    <submittedName>
        <fullName evidence="1">Uncharacterized protein</fullName>
    </submittedName>
</protein>
<keyword evidence="2" id="KW-1185">Reference proteome</keyword>
<feature type="non-terminal residue" evidence="1">
    <location>
        <position position="1"/>
    </location>
</feature>
<evidence type="ECO:0000313" key="1">
    <source>
        <dbReference type="EMBL" id="WMV32494.1"/>
    </source>
</evidence>
<evidence type="ECO:0000313" key="2">
    <source>
        <dbReference type="Proteomes" id="UP001234989"/>
    </source>
</evidence>
<gene>
    <name evidence="1" type="ORF">MTR67_025879</name>
</gene>
<dbReference type="Proteomes" id="UP001234989">
    <property type="component" value="Chromosome 6"/>
</dbReference>